<feature type="region of interest" description="Disordered" evidence="18">
    <location>
        <begin position="674"/>
        <end position="719"/>
    </location>
</feature>
<evidence type="ECO:0000256" key="7">
    <source>
        <dbReference type="ARBA" id="ARBA00022723"/>
    </source>
</evidence>
<dbReference type="Gene3D" id="6.10.140.2220">
    <property type="match status" value="1"/>
</dbReference>
<feature type="compositionally biased region" description="Basic and acidic residues" evidence="18">
    <location>
        <begin position="789"/>
        <end position="799"/>
    </location>
</feature>
<feature type="compositionally biased region" description="Gly residues" evidence="18">
    <location>
        <begin position="181"/>
        <end position="194"/>
    </location>
</feature>
<dbReference type="PANTHER" id="PTHR32523:SF8">
    <property type="entry name" value="DOLICHOL KINASE"/>
    <property type="match status" value="1"/>
</dbReference>
<feature type="compositionally biased region" description="Gly residues" evidence="18">
    <location>
        <begin position="701"/>
        <end position="710"/>
    </location>
</feature>
<evidence type="ECO:0000256" key="3">
    <source>
        <dbReference type="ARBA" id="ARBA00022528"/>
    </source>
</evidence>
<organism evidence="20 21">
    <name type="scientific">Edaphochlamys debaryana</name>
    <dbReference type="NCBI Taxonomy" id="47281"/>
    <lineage>
        <taxon>Eukaryota</taxon>
        <taxon>Viridiplantae</taxon>
        <taxon>Chlorophyta</taxon>
        <taxon>core chlorophytes</taxon>
        <taxon>Chlorophyceae</taxon>
        <taxon>CS clade</taxon>
        <taxon>Chlamydomonadales</taxon>
        <taxon>Chlamydomonadales incertae sedis</taxon>
        <taxon>Edaphochlamys</taxon>
    </lineage>
</organism>
<keyword evidence="9" id="KW-0418">Kinase</keyword>
<feature type="region of interest" description="Disordered" evidence="18">
    <location>
        <begin position="771"/>
        <end position="813"/>
    </location>
</feature>
<evidence type="ECO:0000256" key="16">
    <source>
        <dbReference type="ARBA" id="ARBA00048889"/>
    </source>
</evidence>
<evidence type="ECO:0000256" key="13">
    <source>
        <dbReference type="ARBA" id="ARBA00023136"/>
    </source>
</evidence>
<dbReference type="GO" id="GO:0010276">
    <property type="term" value="F:phytol kinase activity"/>
    <property type="evidence" value="ECO:0007669"/>
    <property type="project" value="UniProtKB-EC"/>
</dbReference>
<evidence type="ECO:0000256" key="15">
    <source>
        <dbReference type="ARBA" id="ARBA00039024"/>
    </source>
</evidence>
<keyword evidence="5" id="KW-0808">Transferase</keyword>
<keyword evidence="6" id="KW-0812">Transmembrane</keyword>
<dbReference type="GO" id="GO:0016020">
    <property type="term" value="C:membrane"/>
    <property type="evidence" value="ECO:0007669"/>
    <property type="project" value="UniProtKB-SubCell"/>
</dbReference>
<feature type="compositionally biased region" description="Gly residues" evidence="18">
    <location>
        <begin position="676"/>
        <end position="693"/>
    </location>
</feature>
<keyword evidence="13" id="KW-0472">Membrane</keyword>
<evidence type="ECO:0000256" key="5">
    <source>
        <dbReference type="ARBA" id="ARBA00022679"/>
    </source>
</evidence>
<evidence type="ECO:0000256" key="4">
    <source>
        <dbReference type="ARBA" id="ARBA00022640"/>
    </source>
</evidence>
<comment type="caution">
    <text evidence="20">The sequence shown here is derived from an EMBL/GenBank/DDBJ whole genome shotgun (WGS) entry which is preliminary data.</text>
</comment>
<comment type="similarity">
    <text evidence="2">Belongs to the polyprenol kinase family.</text>
</comment>
<comment type="catalytic activity">
    <reaction evidence="16">
        <text>phytol + CTP = phytyl phosphate + CDP + H(+)</text>
        <dbReference type="Rhea" id="RHEA:38055"/>
        <dbReference type="ChEBI" id="CHEBI:15378"/>
        <dbReference type="ChEBI" id="CHEBI:17327"/>
        <dbReference type="ChEBI" id="CHEBI:37563"/>
        <dbReference type="ChEBI" id="CHEBI:58069"/>
        <dbReference type="ChEBI" id="CHEBI:75483"/>
        <dbReference type="EC" id="2.7.1.182"/>
    </reaction>
</comment>
<evidence type="ECO:0000256" key="12">
    <source>
        <dbReference type="ARBA" id="ARBA00022989"/>
    </source>
</evidence>
<evidence type="ECO:0000256" key="9">
    <source>
        <dbReference type="ARBA" id="ARBA00022777"/>
    </source>
</evidence>
<evidence type="ECO:0000256" key="11">
    <source>
        <dbReference type="ARBA" id="ARBA00022946"/>
    </source>
</evidence>
<evidence type="ECO:0000259" key="19">
    <source>
        <dbReference type="PROSITE" id="PS50865"/>
    </source>
</evidence>
<dbReference type="PROSITE" id="PS01360">
    <property type="entry name" value="ZF_MYND_1"/>
    <property type="match status" value="1"/>
</dbReference>
<dbReference type="Pfam" id="PF01753">
    <property type="entry name" value="zf-MYND"/>
    <property type="match status" value="1"/>
</dbReference>
<dbReference type="EC" id="2.7.1.182" evidence="15"/>
<comment type="pathway">
    <text evidence="14">Cofactor biosynthesis; tocopherol biosynthesis.</text>
</comment>
<dbReference type="PROSITE" id="PS50865">
    <property type="entry name" value="ZF_MYND_2"/>
    <property type="match status" value="1"/>
</dbReference>
<evidence type="ECO:0000256" key="1">
    <source>
        <dbReference type="ARBA" id="ARBA00004508"/>
    </source>
</evidence>
<name>A0A836BX49_9CHLO</name>
<proteinExistence type="inferred from homology"/>
<evidence type="ECO:0000313" key="21">
    <source>
        <dbReference type="Proteomes" id="UP000612055"/>
    </source>
</evidence>
<gene>
    <name evidence="20" type="ORF">HYH03_009424</name>
</gene>
<dbReference type="Proteomes" id="UP000612055">
    <property type="component" value="Unassembled WGS sequence"/>
</dbReference>
<evidence type="ECO:0000256" key="10">
    <source>
        <dbReference type="ARBA" id="ARBA00022833"/>
    </source>
</evidence>
<evidence type="ECO:0000256" key="17">
    <source>
        <dbReference type="PROSITE-ProRule" id="PRU00134"/>
    </source>
</evidence>
<keyword evidence="7" id="KW-0479">Metal-binding</keyword>
<keyword evidence="10" id="KW-0862">Zinc</keyword>
<feature type="region of interest" description="Disordered" evidence="18">
    <location>
        <begin position="1370"/>
        <end position="1397"/>
    </location>
</feature>
<evidence type="ECO:0000256" key="2">
    <source>
        <dbReference type="ARBA" id="ARBA00010794"/>
    </source>
</evidence>
<protein>
    <recommendedName>
        <fullName evidence="15">phytol kinase</fullName>
        <ecNumber evidence="15">2.7.1.182</ecNumber>
    </recommendedName>
</protein>
<feature type="region of interest" description="Disordered" evidence="18">
    <location>
        <begin position="1205"/>
        <end position="1226"/>
    </location>
</feature>
<feature type="compositionally biased region" description="Low complexity" evidence="18">
    <location>
        <begin position="771"/>
        <end position="788"/>
    </location>
</feature>
<comment type="subcellular location">
    <subcellularLocation>
        <location evidence="1">Plastid</location>
        <location evidence="1">Chloroplast membrane</location>
        <topology evidence="1">Multi-pass membrane protein</topology>
    </subcellularLocation>
</comment>
<dbReference type="EMBL" id="JAEHOE010000046">
    <property type="protein sequence ID" value="KAG2492175.1"/>
    <property type="molecule type" value="Genomic_DNA"/>
</dbReference>
<feature type="region of interest" description="Disordered" evidence="18">
    <location>
        <begin position="175"/>
        <end position="249"/>
    </location>
</feature>
<keyword evidence="3" id="KW-0150">Chloroplast</keyword>
<feature type="compositionally biased region" description="Low complexity" evidence="18">
    <location>
        <begin position="1277"/>
        <end position="1297"/>
    </location>
</feature>
<evidence type="ECO:0000256" key="18">
    <source>
        <dbReference type="SAM" id="MobiDB-lite"/>
    </source>
</evidence>
<keyword evidence="4" id="KW-0934">Plastid</keyword>
<dbReference type="GO" id="GO:0009507">
    <property type="term" value="C:chloroplast"/>
    <property type="evidence" value="ECO:0007669"/>
    <property type="project" value="UniProtKB-SubCell"/>
</dbReference>
<keyword evidence="21" id="KW-1185">Reference proteome</keyword>
<feature type="compositionally biased region" description="Low complexity" evidence="18">
    <location>
        <begin position="1163"/>
        <end position="1173"/>
    </location>
</feature>
<dbReference type="PANTHER" id="PTHR32523">
    <property type="entry name" value="PHYTOL KINASE 1, CHLOROPLASTIC"/>
    <property type="match status" value="1"/>
</dbReference>
<dbReference type="OrthoDB" id="538912at2759"/>
<dbReference type="InterPro" id="IPR002893">
    <property type="entry name" value="Znf_MYND"/>
</dbReference>
<feature type="region of interest" description="Disordered" evidence="18">
    <location>
        <begin position="1150"/>
        <end position="1178"/>
    </location>
</feature>
<accession>A0A836BX49</accession>
<keyword evidence="8 17" id="KW-0863">Zinc-finger</keyword>
<evidence type="ECO:0000256" key="8">
    <source>
        <dbReference type="ARBA" id="ARBA00022771"/>
    </source>
</evidence>
<reference evidence="20" key="1">
    <citation type="journal article" date="2020" name="bioRxiv">
        <title>Comparative genomics of Chlamydomonas.</title>
        <authorList>
            <person name="Craig R.J."/>
            <person name="Hasan A.R."/>
            <person name="Ness R.W."/>
            <person name="Keightley P.D."/>
        </authorList>
    </citation>
    <scope>NUCLEOTIDE SEQUENCE</scope>
    <source>
        <strain evidence="20">CCAP 11/70</strain>
    </source>
</reference>
<dbReference type="InterPro" id="IPR039606">
    <property type="entry name" value="Phytol/farnesol_kinase"/>
</dbReference>
<keyword evidence="12" id="KW-1133">Transmembrane helix</keyword>
<evidence type="ECO:0000313" key="20">
    <source>
        <dbReference type="EMBL" id="KAG2492175.1"/>
    </source>
</evidence>
<keyword evidence="11" id="KW-0809">Transit peptide</keyword>
<dbReference type="SUPFAM" id="SSF144232">
    <property type="entry name" value="HIT/MYND zinc finger-like"/>
    <property type="match status" value="1"/>
</dbReference>
<feature type="region of interest" description="Disordered" evidence="18">
    <location>
        <begin position="1263"/>
        <end position="1323"/>
    </location>
</feature>
<evidence type="ECO:0000256" key="6">
    <source>
        <dbReference type="ARBA" id="ARBA00022692"/>
    </source>
</evidence>
<feature type="region of interest" description="Disordered" evidence="18">
    <location>
        <begin position="494"/>
        <end position="530"/>
    </location>
</feature>
<sequence>MQRLLGLKHVPSGRELLLALLRSDVFSVLAQLAAAWRDASPPQLESNLRLLAQGCLLLSSCAMATITNPLPASAFAAGDAPRPLVSRGALYWEFSDVLESTQVIEHFSHTILTYQASAAAALASGALSPEAARSVALGCVETGGSLVAALHAVAGGHAALAPAGALGYDRSLRKQREEGQGAEGQGGEGQGSEGQGPSSAQPRAPDAGTGPRAGLDAEAGAGQAQDPAGTPAALEAPDARQQEPAAAAAAAAGSVSADVAPAAAQAQQAGRSDAELVERMRRVLGGPALQLLMARELIAARVRLTLVHAPHATAAEREQAVAGMLRGLPRMHCPELDPGRLFGPRRAYDASDAGDRLLSRLGAVGMTWQLVMSGGVGSPLGTPPPPTVPYSAVQVYDMLVEAVYMAACADLPAEHLPGGTSLTMLDPTLAALRLLIYHLGPRKAWARVGPMWRLLTQLLRRPRAAPASVALAEDRLLYGIEALFVLAEVSEPTAAPVHRRRPPPPPASTAGGSNAARGGGAESDDCGAAAAGPADVPGLLPFTPRCAVTEGLLPALELVLRRDGSDGLTDLALLATEPPSSLARQLRLRNSLAAPPQPGPTTAALPSAPLAPHIPEGLRFCAVALEHVLVGPGVWPAFAAHAPPRQVSALVLTVRKLMDVAAATVHMATAAAARAGGSGSGRGGAAGGSGGAAAGRARGAEAGGARGGPGSDQDRDGSFSAKDIVGVSQAALALRAAALLDQLASAVPLLPPELTGASSPTLRPAPRADALEPAAATSAAPHAQPGAEPRAEPGAEPKPKPARGGGSSPGLARLQCLGGSPRAALARGHVAACDRPHVLQAVRQQESMAAACFQQWLPSVAAALNPLRVGLAEEPSPALVRSLMAAALQLLRASGALALTGTAAAEGEGEGSREAEAQGVSAREAPAGAAAAAAAKAAVAPASAPASAPAPAAEAGVEAGVEAEAGAAGCAARYRAWEALALDGVGLLAWLEELVELESDQEALVAALAEVAAVARAAQARTARRTAPGVAAPGGASGVAPGGVVPAGASGAGAVATAAGAAGGGAAAGGGVAAGAGPAAEEGGAGVAGAAAAAAAAAAVGGGGGEGCDSPVASDSAAAGSAAAGSSTEAPAGADAGAGAGAVDAVATITLPQGPPPQRRPAEAPSKSAAASAEDAEEAALVPSTGLLAETGLDRALVQAKAEAEATSGKGAATEAEQQAGSGKVARPRIKKAMLALLSADLILDLAEVVLAATLAGPPGGGGDSRLLVLTPPPASQPSTSLPTPSPDSSSSAGQAQTLCQGPPAGWRRRLRPVMTSGGGGGGGGARSVWVLALDDHMTQLLVRHNRPEILLALREAAQPAASLDQLYDRDRPLQPGDVASPSLALPPPRRGLGTAAENAGPTAALRRRLADVSGLAGLAVLPPPTVESWSPMTGGLEPCGNPACWRLEGPTEAAVCGSKTCVRCRAVRYCSGACQLDHWMAAHKGECPGVALAAAAGTAAAAPTVAAPARAAGAAAAPAGAAAATAMPAAAPVGAATAAVATTGAAVAGRRKVGVRRAAREGTANLGAEGPASH</sequence>
<feature type="domain" description="MYND-type" evidence="19">
    <location>
        <begin position="1437"/>
        <end position="1488"/>
    </location>
</feature>
<dbReference type="GO" id="GO:0008270">
    <property type="term" value="F:zinc ion binding"/>
    <property type="evidence" value="ECO:0007669"/>
    <property type="project" value="UniProtKB-KW"/>
</dbReference>
<evidence type="ECO:0000256" key="14">
    <source>
        <dbReference type="ARBA" id="ARBA00024015"/>
    </source>
</evidence>